<accession>A0A1Y6CU35</accession>
<protein>
    <submittedName>
        <fullName evidence="3">Uncharacterized protein</fullName>
    </submittedName>
</protein>
<feature type="compositionally biased region" description="Basic and acidic residues" evidence="1">
    <location>
        <begin position="46"/>
        <end position="57"/>
    </location>
</feature>
<name>A0A1Y6CU35_9GAMM</name>
<organism evidence="3 4">
    <name type="scientific">Methylomagnum ishizawai</name>
    <dbReference type="NCBI Taxonomy" id="1760988"/>
    <lineage>
        <taxon>Bacteria</taxon>
        <taxon>Pseudomonadati</taxon>
        <taxon>Pseudomonadota</taxon>
        <taxon>Gammaproteobacteria</taxon>
        <taxon>Methylococcales</taxon>
        <taxon>Methylococcaceae</taxon>
        <taxon>Methylomagnum</taxon>
    </lineage>
</organism>
<dbReference type="Proteomes" id="UP000192923">
    <property type="component" value="Unassembled WGS sequence"/>
</dbReference>
<evidence type="ECO:0000313" key="4">
    <source>
        <dbReference type="Proteomes" id="UP000192923"/>
    </source>
</evidence>
<feature type="region of interest" description="Disordered" evidence="1">
    <location>
        <begin position="46"/>
        <end position="97"/>
    </location>
</feature>
<reference evidence="3 4" key="1">
    <citation type="submission" date="2016-12" db="EMBL/GenBank/DDBJ databases">
        <authorList>
            <person name="Song W.-J."/>
            <person name="Kurnit D.M."/>
        </authorList>
    </citation>
    <scope>NUCLEOTIDE SEQUENCE [LARGE SCALE GENOMIC DNA]</scope>
    <source>
        <strain evidence="3 4">175</strain>
    </source>
</reference>
<dbReference type="OrthoDB" id="5566564at2"/>
<feature type="signal peptide" evidence="2">
    <location>
        <begin position="1"/>
        <end position="22"/>
    </location>
</feature>
<dbReference type="EMBL" id="FXAM01000001">
    <property type="protein sequence ID" value="SMF93807.1"/>
    <property type="molecule type" value="Genomic_DNA"/>
</dbReference>
<evidence type="ECO:0000256" key="1">
    <source>
        <dbReference type="SAM" id="MobiDB-lite"/>
    </source>
</evidence>
<keyword evidence="4" id="KW-1185">Reference proteome</keyword>
<dbReference type="AlphaFoldDB" id="A0A1Y6CU35"/>
<proteinExistence type="predicted"/>
<feature type="compositionally biased region" description="Low complexity" evidence="1">
    <location>
        <begin position="64"/>
        <end position="76"/>
    </location>
</feature>
<gene>
    <name evidence="3" type="ORF">SAMN02949497_1099</name>
</gene>
<feature type="chain" id="PRO_5013391680" evidence="2">
    <location>
        <begin position="23"/>
        <end position="196"/>
    </location>
</feature>
<dbReference type="RefSeq" id="WP_085210663.1">
    <property type="nucleotide sequence ID" value="NZ_FXAM01000001.1"/>
</dbReference>
<sequence length="196" mass="20242">MSNTTTGLLAAALLLSSPLASAESKYPAADFEPQVITRDADLISKHDQAAKEREAAEQAKQAKRSQVVASSAVSKSSEAEADSTPASAAEPVVTTEGGSSMDNFPVALVVFALAGLVFWSTKRPKGQEVRYSAAPVASTGTVGGETGVAKYLKELEASARKAAGTGVARYLKNLEANAAPKAPETGVAKYIKSNKL</sequence>
<evidence type="ECO:0000256" key="2">
    <source>
        <dbReference type="SAM" id="SignalP"/>
    </source>
</evidence>
<evidence type="ECO:0000313" key="3">
    <source>
        <dbReference type="EMBL" id="SMF93807.1"/>
    </source>
</evidence>
<keyword evidence="2" id="KW-0732">Signal</keyword>